<name>A0ABY7QA01_9ACTN</name>
<gene>
    <name evidence="2" type="ORF">O1G21_29125</name>
</gene>
<dbReference type="Gene3D" id="3.90.75.10">
    <property type="entry name" value="Homing Intron 3 (I-ppo) Encoded Endonuclease, Chain A"/>
    <property type="match status" value="1"/>
</dbReference>
<dbReference type="SUPFAM" id="SSF54060">
    <property type="entry name" value="His-Me finger endonucleases"/>
    <property type="match status" value="1"/>
</dbReference>
<keyword evidence="2" id="KW-0540">Nuclease</keyword>
<dbReference type="RefSeq" id="WP_270147843.1">
    <property type="nucleotide sequence ID" value="NZ_CP115450.1"/>
</dbReference>
<dbReference type="EMBL" id="CP115450">
    <property type="protein sequence ID" value="WBP89502.1"/>
    <property type="molecule type" value="Genomic_DNA"/>
</dbReference>
<dbReference type="Pfam" id="PF13392">
    <property type="entry name" value="HNH_3"/>
    <property type="match status" value="1"/>
</dbReference>
<keyword evidence="2" id="KW-0255">Endonuclease</keyword>
<protein>
    <submittedName>
        <fullName evidence="2">HNH endonuclease signature motif containing protein</fullName>
    </submittedName>
</protein>
<dbReference type="InterPro" id="IPR003615">
    <property type="entry name" value="HNH_nuc"/>
</dbReference>
<dbReference type="InterPro" id="IPR044925">
    <property type="entry name" value="His-Me_finger_sf"/>
</dbReference>
<evidence type="ECO:0000313" key="3">
    <source>
        <dbReference type="Proteomes" id="UP001212821"/>
    </source>
</evidence>
<sequence length="158" mass="17897">MAGEFTSLAGPRARSVVDRILTLVVEDDNGCWQFTGRRSLGYPQISDELGRTVRAHRAMYERRVGPIPDGYEVDHLCFNRSCVNPAHLEAVTPEENKRRAVDHYRGPQRTTCVNGHDLTPENCYVPPSHPTGKVCRLCELERNRRRRAAARARRSPSS</sequence>
<dbReference type="Proteomes" id="UP001212821">
    <property type="component" value="Chromosome"/>
</dbReference>
<proteinExistence type="predicted"/>
<dbReference type="GO" id="GO:0004519">
    <property type="term" value="F:endonuclease activity"/>
    <property type="evidence" value="ECO:0007669"/>
    <property type="project" value="UniProtKB-KW"/>
</dbReference>
<keyword evidence="3" id="KW-1185">Reference proteome</keyword>
<feature type="domain" description="HNH nuclease" evidence="1">
    <location>
        <begin position="54"/>
        <end position="98"/>
    </location>
</feature>
<dbReference type="InterPro" id="IPR044930">
    <property type="entry name" value="Homing_endonuclease_His-Me"/>
</dbReference>
<keyword evidence="2" id="KW-0378">Hydrolase</keyword>
<evidence type="ECO:0000259" key="1">
    <source>
        <dbReference type="Pfam" id="PF13392"/>
    </source>
</evidence>
<organism evidence="2 3">
    <name type="scientific">Kitasatospora cathayae</name>
    <dbReference type="NCBI Taxonomy" id="3004092"/>
    <lineage>
        <taxon>Bacteria</taxon>
        <taxon>Bacillati</taxon>
        <taxon>Actinomycetota</taxon>
        <taxon>Actinomycetes</taxon>
        <taxon>Kitasatosporales</taxon>
        <taxon>Streptomycetaceae</taxon>
        <taxon>Kitasatospora</taxon>
    </lineage>
</organism>
<reference evidence="3" key="1">
    <citation type="submission" date="2022-12" db="EMBL/GenBank/DDBJ databases">
        <authorList>
            <person name="Mo P."/>
        </authorList>
    </citation>
    <scope>NUCLEOTIDE SEQUENCE [LARGE SCALE GENOMIC DNA]</scope>
    <source>
        <strain evidence="3">HUAS 3-15</strain>
    </source>
</reference>
<accession>A0ABY7QA01</accession>
<evidence type="ECO:0000313" key="2">
    <source>
        <dbReference type="EMBL" id="WBP89502.1"/>
    </source>
</evidence>